<proteinExistence type="predicted"/>
<reference evidence="1" key="1">
    <citation type="submission" date="2014-09" db="EMBL/GenBank/DDBJ databases">
        <authorList>
            <person name="Magalhaes I.L.F."/>
            <person name="Oliveira U."/>
            <person name="Santos F.R."/>
            <person name="Vidigal T.H.D.A."/>
            <person name="Brescovit A.D."/>
            <person name="Santos A.J."/>
        </authorList>
    </citation>
    <scope>NUCLEOTIDE SEQUENCE</scope>
    <source>
        <tissue evidence="1">Shoot tissue taken approximately 20 cm above the soil surface</tissue>
    </source>
</reference>
<dbReference type="AlphaFoldDB" id="A0A0A9C084"/>
<evidence type="ECO:0000313" key="1">
    <source>
        <dbReference type="EMBL" id="JAD64937.1"/>
    </source>
</evidence>
<accession>A0A0A9C084</accession>
<name>A0A0A9C084_ARUDO</name>
<dbReference type="EMBL" id="GBRH01232958">
    <property type="protein sequence ID" value="JAD64937.1"/>
    <property type="molecule type" value="Transcribed_RNA"/>
</dbReference>
<sequence length="41" mass="4539">MSITTKAPLAILDTPKLRKSQVIVNIDTLHLLVDEIPIVTK</sequence>
<organism evidence="1">
    <name type="scientific">Arundo donax</name>
    <name type="common">Giant reed</name>
    <name type="synonym">Donax arundinaceus</name>
    <dbReference type="NCBI Taxonomy" id="35708"/>
    <lineage>
        <taxon>Eukaryota</taxon>
        <taxon>Viridiplantae</taxon>
        <taxon>Streptophyta</taxon>
        <taxon>Embryophyta</taxon>
        <taxon>Tracheophyta</taxon>
        <taxon>Spermatophyta</taxon>
        <taxon>Magnoliopsida</taxon>
        <taxon>Liliopsida</taxon>
        <taxon>Poales</taxon>
        <taxon>Poaceae</taxon>
        <taxon>PACMAD clade</taxon>
        <taxon>Arundinoideae</taxon>
        <taxon>Arundineae</taxon>
        <taxon>Arundo</taxon>
    </lineage>
</organism>
<reference evidence="1" key="2">
    <citation type="journal article" date="2015" name="Data Brief">
        <title>Shoot transcriptome of the giant reed, Arundo donax.</title>
        <authorList>
            <person name="Barrero R.A."/>
            <person name="Guerrero F.D."/>
            <person name="Moolhuijzen P."/>
            <person name="Goolsby J.A."/>
            <person name="Tidwell J."/>
            <person name="Bellgard S.E."/>
            <person name="Bellgard M.I."/>
        </authorList>
    </citation>
    <scope>NUCLEOTIDE SEQUENCE</scope>
    <source>
        <tissue evidence="1">Shoot tissue taken approximately 20 cm above the soil surface</tissue>
    </source>
</reference>
<protein>
    <submittedName>
        <fullName evidence="1">Uncharacterized protein</fullName>
    </submittedName>
</protein>